<dbReference type="GeneID" id="111303914"/>
<protein>
    <submittedName>
        <fullName evidence="3">Protein DYAD-like</fullName>
    </submittedName>
</protein>
<keyword evidence="2" id="KW-1185">Reference proteome</keyword>
<dbReference type="GO" id="GO:0051177">
    <property type="term" value="P:meiotic sister chromatid cohesion"/>
    <property type="evidence" value="ECO:0007669"/>
    <property type="project" value="InterPro"/>
</dbReference>
<gene>
    <name evidence="3" type="primary">LOC111303914</name>
</gene>
<evidence type="ECO:0000313" key="3">
    <source>
        <dbReference type="RefSeq" id="XP_022756168.1"/>
    </source>
</evidence>
<dbReference type="InterPro" id="IPR044221">
    <property type="entry name" value="DYAD/AMEIOTIC1"/>
</dbReference>
<dbReference type="AlphaFoldDB" id="A0A6P5ZTL6"/>
<accession>A0A6P5ZTL6</accession>
<dbReference type="OrthoDB" id="1752469at2759"/>
<reference evidence="3" key="1">
    <citation type="submission" date="2025-08" db="UniProtKB">
        <authorList>
            <consortium name="RefSeq"/>
        </authorList>
    </citation>
    <scope>IDENTIFICATION</scope>
    <source>
        <tissue evidence="3">Fruit stalk</tissue>
    </source>
</reference>
<dbReference type="Proteomes" id="UP000515121">
    <property type="component" value="Unplaced"/>
</dbReference>
<feature type="compositionally biased region" description="Basic and acidic residues" evidence="1">
    <location>
        <begin position="109"/>
        <end position="118"/>
    </location>
</feature>
<dbReference type="PANTHER" id="PTHR46740">
    <property type="entry name" value="PROTEIN DYAD"/>
    <property type="match status" value="1"/>
</dbReference>
<organism evidence="2 3">
    <name type="scientific">Durio zibethinus</name>
    <name type="common">Durian</name>
    <dbReference type="NCBI Taxonomy" id="66656"/>
    <lineage>
        <taxon>Eukaryota</taxon>
        <taxon>Viridiplantae</taxon>
        <taxon>Streptophyta</taxon>
        <taxon>Embryophyta</taxon>
        <taxon>Tracheophyta</taxon>
        <taxon>Spermatophyta</taxon>
        <taxon>Magnoliopsida</taxon>
        <taxon>eudicotyledons</taxon>
        <taxon>Gunneridae</taxon>
        <taxon>Pentapetalae</taxon>
        <taxon>rosids</taxon>
        <taxon>malvids</taxon>
        <taxon>Malvales</taxon>
        <taxon>Malvaceae</taxon>
        <taxon>Helicteroideae</taxon>
        <taxon>Durio</taxon>
    </lineage>
</organism>
<proteinExistence type="predicted"/>
<dbReference type="PANTHER" id="PTHR46740:SF2">
    <property type="entry name" value="PROTEIN DYAD"/>
    <property type="match status" value="1"/>
</dbReference>
<feature type="region of interest" description="Disordered" evidence="1">
    <location>
        <begin position="83"/>
        <end position="130"/>
    </location>
</feature>
<dbReference type="GO" id="GO:0007131">
    <property type="term" value="P:reciprocal meiotic recombination"/>
    <property type="evidence" value="ECO:0007669"/>
    <property type="project" value="InterPro"/>
</dbReference>
<name>A0A6P5ZTL6_DURZI</name>
<evidence type="ECO:0000313" key="2">
    <source>
        <dbReference type="Proteomes" id="UP000515121"/>
    </source>
</evidence>
<feature type="compositionally biased region" description="Basic and acidic residues" evidence="1">
    <location>
        <begin position="91"/>
        <end position="102"/>
    </location>
</feature>
<dbReference type="RefSeq" id="XP_022756168.1">
    <property type="nucleotide sequence ID" value="XM_022900433.1"/>
</dbReference>
<evidence type="ECO:0000256" key="1">
    <source>
        <dbReference type="SAM" id="MobiDB-lite"/>
    </source>
</evidence>
<dbReference type="KEGG" id="dzi:111303914"/>
<sequence>MPETRKTEEDLALVSTPKFSVASQNLALDTTMLNSLKEQYVNLMNMKAKLEGKLAEIAQSLCGLEEEMGKLKSIVEVPQLIMGSTTPPLGADREAKETEKSNKTAAVISDKEEKDSSAEGKNPALPRKRRNALAITEDKAAKIESMKSGFRICKPQGTFLWPNMGLFRQDVVPIDNLFAIPTPPCVCSSTTTAPRLVPSPQEHRPQPISTVKPLAEKRSTVAVNFTATSVSRHLPPLPLEATIAQYANNSITSNTSTTTTRTPLINLNEVPGNPHDHGFCSLQSQSHTSPCSLNYQRRNHMTTSTSMPRMITARKENEMSQWDRGNRQHLRVHSSLSSHRVKVGAGTWLALCTPNSSMGNNPRRV</sequence>